<dbReference type="PANTHER" id="PTHR10666">
    <property type="entry name" value="UBIQUITIN"/>
    <property type="match status" value="1"/>
</dbReference>
<dbReference type="PRINTS" id="PR00348">
    <property type="entry name" value="UBIQUITIN"/>
</dbReference>
<dbReference type="CDD" id="cd17039">
    <property type="entry name" value="Ubl_ubiquitin_like"/>
    <property type="match status" value="4"/>
</dbReference>
<proteinExistence type="predicted"/>
<dbReference type="EMBL" id="CAJOBA010009949">
    <property type="protein sequence ID" value="CAF3863253.1"/>
    <property type="molecule type" value="Genomic_DNA"/>
</dbReference>
<accession>A0A8S2KP48</accession>
<dbReference type="FunFam" id="3.10.20.90:FF:000205">
    <property type="entry name" value="2'-5'-oligoadenylate synthase-like protein 2"/>
    <property type="match status" value="1"/>
</dbReference>
<comment type="caution">
    <text evidence="3">The sequence shown here is derived from an EMBL/GenBank/DDBJ whole genome shotgun (WGS) entry which is preliminary data.</text>
</comment>
<dbReference type="PROSITE" id="PS50053">
    <property type="entry name" value="UBIQUITIN_2"/>
    <property type="match status" value="5"/>
</dbReference>
<sequence>MLSDTLLRLCVDPPYTIRNIKEILYAKECVPPKEQLLTYEDITLEDDYTLFDYNIEQESIIYFQDLKNIAKALPVRDNSIFINISDSSDVSYRLKVKQTDTVHFVKKMITIEHNISTDNQDLRTTDEKMNDDRPLNYYNIKNDSLLYLRPCRNINYLIDIHIVTETGMTITATMDPHDTVLDVKRKIEEEEGLPVDHQQLTFCGKLLENGHELCDYNIQHHSTLQLVIKLPRSQFIQLDVKLPNGLIHSLTATVTQTDTIKSVKQRLYENENIPVENQILLFNGQELHNDRTLHYYNIENKSTLELIQQQFGNNFQANISNYSCLGQTSQDHAIQINIQTQTGRIINLKVRLNDKIEKVKWNISQIESIAQNSQKLFFNGKELHNDRTLSFYDIKENSTLRIVVGNLI</sequence>
<dbReference type="SUPFAM" id="SSF54236">
    <property type="entry name" value="Ubiquitin-like"/>
    <property type="match status" value="5"/>
</dbReference>
<evidence type="ECO:0000259" key="1">
    <source>
        <dbReference type="PROSITE" id="PS50053"/>
    </source>
</evidence>
<feature type="domain" description="Ubiquitin-like" evidence="1">
    <location>
        <begin position="158"/>
        <end position="233"/>
    </location>
</feature>
<dbReference type="InterPro" id="IPR000626">
    <property type="entry name" value="Ubiquitin-like_dom"/>
</dbReference>
<dbReference type="InterPro" id="IPR050158">
    <property type="entry name" value="Ubiquitin_ubiquitin-like"/>
</dbReference>
<dbReference type="Proteomes" id="UP000677228">
    <property type="component" value="Unassembled WGS sequence"/>
</dbReference>
<gene>
    <name evidence="2" type="ORF">OVA965_LOCUS19338</name>
    <name evidence="3" type="ORF">TMI583_LOCUS19349</name>
</gene>
<dbReference type="InterPro" id="IPR029071">
    <property type="entry name" value="Ubiquitin-like_domsf"/>
</dbReference>
<protein>
    <recommendedName>
        <fullName evidence="1">Ubiquitin-like domain-containing protein</fullName>
    </recommendedName>
</protein>
<dbReference type="Proteomes" id="UP000682733">
    <property type="component" value="Unassembled WGS sequence"/>
</dbReference>
<evidence type="ECO:0000313" key="3">
    <source>
        <dbReference type="EMBL" id="CAF3863253.1"/>
    </source>
</evidence>
<dbReference type="Gene3D" id="3.10.20.90">
    <property type="entry name" value="Phosphatidylinositol 3-kinase Catalytic Subunit, Chain A, domain 1"/>
    <property type="match status" value="5"/>
</dbReference>
<name>A0A8S2KP48_9BILA</name>
<feature type="domain" description="Ubiquitin-like" evidence="1">
    <location>
        <begin position="78"/>
        <end position="148"/>
    </location>
</feature>
<organism evidence="3 4">
    <name type="scientific">Didymodactylos carnosus</name>
    <dbReference type="NCBI Taxonomy" id="1234261"/>
    <lineage>
        <taxon>Eukaryota</taxon>
        <taxon>Metazoa</taxon>
        <taxon>Spiralia</taxon>
        <taxon>Gnathifera</taxon>
        <taxon>Rotifera</taxon>
        <taxon>Eurotatoria</taxon>
        <taxon>Bdelloidea</taxon>
        <taxon>Philodinida</taxon>
        <taxon>Philodinidae</taxon>
        <taxon>Didymodactylos</taxon>
    </lineage>
</organism>
<evidence type="ECO:0000313" key="4">
    <source>
        <dbReference type="Proteomes" id="UP000682733"/>
    </source>
</evidence>
<evidence type="ECO:0000313" key="2">
    <source>
        <dbReference type="EMBL" id="CAF1101969.1"/>
    </source>
</evidence>
<feature type="domain" description="Ubiquitin-like" evidence="1">
    <location>
        <begin position="1"/>
        <end position="63"/>
    </location>
</feature>
<dbReference type="AlphaFoldDB" id="A0A8S2KP48"/>
<feature type="domain" description="Ubiquitin-like" evidence="1">
    <location>
        <begin position="334"/>
        <end position="404"/>
    </location>
</feature>
<dbReference type="Pfam" id="PF00240">
    <property type="entry name" value="ubiquitin"/>
    <property type="match status" value="5"/>
</dbReference>
<dbReference type="SMART" id="SM00213">
    <property type="entry name" value="UBQ"/>
    <property type="match status" value="5"/>
</dbReference>
<reference evidence="3" key="1">
    <citation type="submission" date="2021-02" db="EMBL/GenBank/DDBJ databases">
        <authorList>
            <person name="Nowell W R."/>
        </authorList>
    </citation>
    <scope>NUCLEOTIDE SEQUENCE</scope>
</reference>
<dbReference type="InterPro" id="IPR019956">
    <property type="entry name" value="Ubiquitin_dom"/>
</dbReference>
<feature type="domain" description="Ubiquitin-like" evidence="1">
    <location>
        <begin position="236"/>
        <end position="313"/>
    </location>
</feature>
<dbReference type="EMBL" id="CAJNOK010009930">
    <property type="protein sequence ID" value="CAF1101969.1"/>
    <property type="molecule type" value="Genomic_DNA"/>
</dbReference>